<dbReference type="InParanoid" id="A0A1X7SLQ5"/>
<organism evidence="2">
    <name type="scientific">Amphimedon queenslandica</name>
    <name type="common">Sponge</name>
    <dbReference type="NCBI Taxonomy" id="400682"/>
    <lineage>
        <taxon>Eukaryota</taxon>
        <taxon>Metazoa</taxon>
        <taxon>Porifera</taxon>
        <taxon>Demospongiae</taxon>
        <taxon>Heteroscleromorpha</taxon>
        <taxon>Haplosclerida</taxon>
        <taxon>Niphatidae</taxon>
        <taxon>Amphimedon</taxon>
    </lineage>
</organism>
<protein>
    <submittedName>
        <fullName evidence="2">Uncharacterized protein</fullName>
    </submittedName>
</protein>
<reference evidence="2" key="1">
    <citation type="submission" date="2017-05" db="UniProtKB">
        <authorList>
            <consortium name="EnsemblMetazoa"/>
        </authorList>
    </citation>
    <scope>IDENTIFICATION</scope>
</reference>
<sequence length="88" mass="9337">INISSTTSAPRSTATQATFTIQTSKTAIPLITSGTSPALIPGIISILLLLLVVLVIVLSVACCVKKGRNRERLMNKEIHVKPNPSLSK</sequence>
<keyword evidence="1" id="KW-0472">Membrane</keyword>
<proteinExistence type="predicted"/>
<keyword evidence="1" id="KW-1133">Transmembrane helix</keyword>
<dbReference type="EnsemblMetazoa" id="Aqu2.1.03016_001">
    <property type="protein sequence ID" value="Aqu2.1.03016_001"/>
    <property type="gene ID" value="Aqu2.1.03016"/>
</dbReference>
<dbReference type="AlphaFoldDB" id="A0A1X7SLQ5"/>
<keyword evidence="1" id="KW-0812">Transmembrane</keyword>
<accession>A0A1X7SLQ5</accession>
<evidence type="ECO:0000256" key="1">
    <source>
        <dbReference type="SAM" id="Phobius"/>
    </source>
</evidence>
<feature type="transmembrane region" description="Helical" evidence="1">
    <location>
        <begin position="39"/>
        <end position="64"/>
    </location>
</feature>
<evidence type="ECO:0000313" key="2">
    <source>
        <dbReference type="EnsemblMetazoa" id="Aqu2.1.03016_001"/>
    </source>
</evidence>
<name>A0A1X7SLQ5_AMPQE</name>